<dbReference type="CDD" id="cd16936">
    <property type="entry name" value="HATPase_RsbW-like"/>
    <property type="match status" value="1"/>
</dbReference>
<keyword evidence="3" id="KW-0067">ATP-binding</keyword>
<dbReference type="EMBL" id="JACZHT010000002">
    <property type="protein sequence ID" value="MBE1236648.1"/>
    <property type="molecule type" value="Genomic_DNA"/>
</dbReference>
<comment type="caution">
    <text evidence="3">The sequence shown here is derived from an EMBL/GenBank/DDBJ whole genome shotgun (WGS) entry which is preliminary data.</text>
</comment>
<keyword evidence="3" id="KW-0547">Nucleotide-binding</keyword>
<evidence type="ECO:0000256" key="1">
    <source>
        <dbReference type="ARBA" id="ARBA00022527"/>
    </source>
</evidence>
<dbReference type="PANTHER" id="PTHR35526:SF6">
    <property type="entry name" value="SLR1861 PROTEIN"/>
    <property type="match status" value="1"/>
</dbReference>
<keyword evidence="1" id="KW-0808">Transferase</keyword>
<dbReference type="GO" id="GO:0005524">
    <property type="term" value="F:ATP binding"/>
    <property type="evidence" value="ECO:0007669"/>
    <property type="project" value="UniProtKB-KW"/>
</dbReference>
<gene>
    <name evidence="3" type="ORF">IHV25_03145</name>
</gene>
<dbReference type="RefSeq" id="WP_192533624.1">
    <property type="nucleotide sequence ID" value="NZ_JACZHT010000002.1"/>
</dbReference>
<dbReference type="SUPFAM" id="SSF55874">
    <property type="entry name" value="ATPase domain of HSP90 chaperone/DNA topoisomerase II/histidine kinase"/>
    <property type="match status" value="1"/>
</dbReference>
<evidence type="ECO:0000259" key="2">
    <source>
        <dbReference type="Pfam" id="PF13581"/>
    </source>
</evidence>
<dbReference type="GO" id="GO:0004674">
    <property type="term" value="F:protein serine/threonine kinase activity"/>
    <property type="evidence" value="ECO:0007669"/>
    <property type="project" value="UniProtKB-KW"/>
</dbReference>
<protein>
    <submittedName>
        <fullName evidence="3">ATP-binding protein</fullName>
    </submittedName>
</protein>
<proteinExistence type="predicted"/>
<reference evidence="3" key="1">
    <citation type="submission" date="2020-10" db="EMBL/GenBank/DDBJ databases">
        <title>Genome sequence of the unusual species of purple photosynthetic bacteria, Phaeovibrio sulfidiphilus DSM 23193, type strain.</title>
        <authorList>
            <person name="Kyndt J.A."/>
            <person name="Meyer T.E."/>
        </authorList>
    </citation>
    <scope>NUCLEOTIDE SEQUENCE</scope>
    <source>
        <strain evidence="3">DSM 23193</strain>
    </source>
</reference>
<evidence type="ECO:0000313" key="3">
    <source>
        <dbReference type="EMBL" id="MBE1236648.1"/>
    </source>
</evidence>
<dbReference type="InterPro" id="IPR003594">
    <property type="entry name" value="HATPase_dom"/>
</dbReference>
<dbReference type="Gene3D" id="3.30.565.10">
    <property type="entry name" value="Histidine kinase-like ATPase, C-terminal domain"/>
    <property type="match status" value="1"/>
</dbReference>
<evidence type="ECO:0000313" key="4">
    <source>
        <dbReference type="Proteomes" id="UP000631034"/>
    </source>
</evidence>
<dbReference type="Pfam" id="PF13581">
    <property type="entry name" value="HATPase_c_2"/>
    <property type="match status" value="1"/>
</dbReference>
<organism evidence="3 4">
    <name type="scientific">Phaeovibrio sulfidiphilus</name>
    <dbReference type="NCBI Taxonomy" id="1220600"/>
    <lineage>
        <taxon>Bacteria</taxon>
        <taxon>Pseudomonadati</taxon>
        <taxon>Pseudomonadota</taxon>
        <taxon>Alphaproteobacteria</taxon>
        <taxon>Rhodospirillales</taxon>
        <taxon>Rhodospirillaceae</taxon>
        <taxon>Phaeovibrio</taxon>
    </lineage>
</organism>
<dbReference type="InterPro" id="IPR036890">
    <property type="entry name" value="HATPase_C_sf"/>
</dbReference>
<feature type="domain" description="Histidine kinase/HSP90-like ATPase" evidence="2">
    <location>
        <begin position="6"/>
        <end position="132"/>
    </location>
</feature>
<accession>A0A8J7CBX8</accession>
<keyword evidence="4" id="KW-1185">Reference proteome</keyword>
<dbReference type="InterPro" id="IPR050267">
    <property type="entry name" value="Anti-sigma-factor_SerPK"/>
</dbReference>
<keyword evidence="1" id="KW-0723">Serine/threonine-protein kinase</keyword>
<sequence>MQKRTFPAELESLAPIRDFVRAQAAPVLDTPAVYKLVLAVDELSTNVVIHGYGKRGIAGHLDVAVSIQDGFVSVTLEDQAPPFDASVAALPTPEMLSAPLEDRHPGGLGLMLIRDGVDIFHYERAGDRNRNTLIKHLADCRRPE</sequence>
<dbReference type="AlphaFoldDB" id="A0A8J7CBX8"/>
<dbReference type="PANTHER" id="PTHR35526">
    <property type="entry name" value="ANTI-SIGMA-F FACTOR RSBW-RELATED"/>
    <property type="match status" value="1"/>
</dbReference>
<dbReference type="Proteomes" id="UP000631034">
    <property type="component" value="Unassembled WGS sequence"/>
</dbReference>
<name>A0A8J7CBX8_9PROT</name>
<keyword evidence="1" id="KW-0418">Kinase</keyword>